<evidence type="ECO:0000256" key="4">
    <source>
        <dbReference type="ARBA" id="ARBA00008343"/>
    </source>
</evidence>
<dbReference type="PROSITE" id="PS51462">
    <property type="entry name" value="NUDIX"/>
    <property type="match status" value="1"/>
</dbReference>
<dbReference type="PROSITE" id="PS00764">
    <property type="entry name" value="ENDONUCLEASE_III_1"/>
    <property type="match status" value="1"/>
</dbReference>
<evidence type="ECO:0000256" key="7">
    <source>
        <dbReference type="ARBA" id="ARBA00022485"/>
    </source>
</evidence>
<comment type="cofactor">
    <cofactor evidence="2">
        <name>[4Fe-4S] cluster</name>
        <dbReference type="ChEBI" id="CHEBI:49883"/>
    </cofactor>
</comment>
<dbReference type="OrthoDB" id="9802365at2"/>
<keyword evidence="17" id="KW-1185">Reference proteome</keyword>
<evidence type="ECO:0000256" key="3">
    <source>
        <dbReference type="ARBA" id="ARBA00002933"/>
    </source>
</evidence>
<dbReference type="SMART" id="SM00478">
    <property type="entry name" value="ENDO3c"/>
    <property type="match status" value="1"/>
</dbReference>
<keyword evidence="7" id="KW-0004">4Fe-4S</keyword>
<reference evidence="16 17" key="1">
    <citation type="journal article" date="2009" name="Environ. Microbiol.">
        <title>Genome sequence of Desulfobacterium autotrophicum HRM2, a marine sulfate reducer oxidizing organic carbon completely to carbon dioxide.</title>
        <authorList>
            <person name="Strittmatter A.W."/>
            <person name="Liesegang H."/>
            <person name="Rabus R."/>
            <person name="Decker I."/>
            <person name="Amann J."/>
            <person name="Andres S."/>
            <person name="Henne A."/>
            <person name="Fricke W.F."/>
            <person name="Martinez-Arias R."/>
            <person name="Bartels D."/>
            <person name="Goesmann A."/>
            <person name="Krause L."/>
            <person name="Puehler A."/>
            <person name="Klenk H.P."/>
            <person name="Richter M."/>
            <person name="Schuler M."/>
            <person name="Gloeckner F.O."/>
            <person name="Meyerdierks A."/>
            <person name="Gottschalk G."/>
            <person name="Amann R."/>
        </authorList>
    </citation>
    <scope>NUCLEOTIDE SEQUENCE [LARGE SCALE GENOMIC DNA]</scope>
    <source>
        <strain evidence="17">ATCC 43914 / DSM 3382 / HRM2</strain>
    </source>
</reference>
<dbReference type="InterPro" id="IPR020084">
    <property type="entry name" value="NUDIX_hydrolase_CS"/>
</dbReference>
<dbReference type="NCBIfam" id="TIGR01084">
    <property type="entry name" value="mutY"/>
    <property type="match status" value="1"/>
</dbReference>
<dbReference type="InterPro" id="IPR004035">
    <property type="entry name" value="Endouclease-III_FeS-bd_BS"/>
</dbReference>
<dbReference type="GO" id="GO:0006298">
    <property type="term" value="P:mismatch repair"/>
    <property type="evidence" value="ECO:0007669"/>
    <property type="project" value="TreeGrafter"/>
</dbReference>
<dbReference type="STRING" id="177437.HRM2_46670"/>
<dbReference type="CDD" id="cd00056">
    <property type="entry name" value="ENDO3c"/>
    <property type="match status" value="1"/>
</dbReference>
<evidence type="ECO:0000256" key="11">
    <source>
        <dbReference type="ARBA" id="ARBA00023004"/>
    </source>
</evidence>
<evidence type="ECO:0000256" key="1">
    <source>
        <dbReference type="ARBA" id="ARBA00000843"/>
    </source>
</evidence>
<name>C0QGE4_DESAH</name>
<dbReference type="Pfam" id="PF14815">
    <property type="entry name" value="NUDIX_4"/>
    <property type="match status" value="1"/>
</dbReference>
<dbReference type="GO" id="GO:0051539">
    <property type="term" value="F:4 iron, 4 sulfur cluster binding"/>
    <property type="evidence" value="ECO:0007669"/>
    <property type="project" value="UniProtKB-KW"/>
</dbReference>
<dbReference type="PANTHER" id="PTHR42944">
    <property type="entry name" value="ADENINE DNA GLYCOSYLASE"/>
    <property type="match status" value="1"/>
</dbReference>
<keyword evidence="13" id="KW-0234">DNA repair</keyword>
<dbReference type="Pfam" id="PF00730">
    <property type="entry name" value="HhH-GPD"/>
    <property type="match status" value="1"/>
</dbReference>
<gene>
    <name evidence="16" type="primary">mutY</name>
    <name evidence="16" type="ordered locus">HRM2_46670</name>
</gene>
<evidence type="ECO:0000256" key="5">
    <source>
        <dbReference type="ARBA" id="ARBA00012045"/>
    </source>
</evidence>
<dbReference type="FunFam" id="1.10.340.30:FF:000002">
    <property type="entry name" value="Adenine DNA glycosylase"/>
    <property type="match status" value="1"/>
</dbReference>
<dbReference type="SUPFAM" id="SSF48150">
    <property type="entry name" value="DNA-glycosylase"/>
    <property type="match status" value="1"/>
</dbReference>
<keyword evidence="14 16" id="KW-0326">Glycosidase</keyword>
<dbReference type="Gene3D" id="1.10.1670.10">
    <property type="entry name" value="Helix-hairpin-Helix base-excision DNA repair enzymes (C-terminal)"/>
    <property type="match status" value="1"/>
</dbReference>
<keyword evidence="8" id="KW-0479">Metal-binding</keyword>
<dbReference type="Proteomes" id="UP000000442">
    <property type="component" value="Chromosome"/>
</dbReference>
<evidence type="ECO:0000256" key="10">
    <source>
        <dbReference type="ARBA" id="ARBA00022801"/>
    </source>
</evidence>
<dbReference type="InterPro" id="IPR015797">
    <property type="entry name" value="NUDIX_hydrolase-like_dom_sf"/>
</dbReference>
<dbReference type="GO" id="GO:0000701">
    <property type="term" value="F:purine-specific mismatch base pair DNA N-glycosylase activity"/>
    <property type="evidence" value="ECO:0007669"/>
    <property type="project" value="UniProtKB-EC"/>
</dbReference>
<dbReference type="CDD" id="cd03425">
    <property type="entry name" value="NUDIX_MutT_NudA_like"/>
    <property type="match status" value="1"/>
</dbReference>
<dbReference type="InterPro" id="IPR003265">
    <property type="entry name" value="HhH-GPD_domain"/>
</dbReference>
<evidence type="ECO:0000313" key="16">
    <source>
        <dbReference type="EMBL" id="ACN17723.1"/>
    </source>
</evidence>
<evidence type="ECO:0000256" key="12">
    <source>
        <dbReference type="ARBA" id="ARBA00023014"/>
    </source>
</evidence>
<keyword evidence="12" id="KW-0411">Iron-sulfur</keyword>
<evidence type="ECO:0000256" key="13">
    <source>
        <dbReference type="ARBA" id="ARBA00023204"/>
    </source>
</evidence>
<dbReference type="GO" id="GO:0032357">
    <property type="term" value="F:oxidized purine DNA binding"/>
    <property type="evidence" value="ECO:0007669"/>
    <property type="project" value="TreeGrafter"/>
</dbReference>
<protein>
    <recommendedName>
        <fullName evidence="6">Adenine DNA glycosylase</fullName>
        <ecNumber evidence="5">3.2.2.31</ecNumber>
    </recommendedName>
</protein>
<evidence type="ECO:0000256" key="14">
    <source>
        <dbReference type="ARBA" id="ARBA00023295"/>
    </source>
</evidence>
<dbReference type="InterPro" id="IPR044298">
    <property type="entry name" value="MIG/MutY"/>
</dbReference>
<keyword evidence="9" id="KW-0227">DNA damage</keyword>
<dbReference type="AlphaFoldDB" id="C0QGE4"/>
<dbReference type="EC" id="3.2.2.31" evidence="5"/>
<evidence type="ECO:0000256" key="9">
    <source>
        <dbReference type="ARBA" id="ARBA00022763"/>
    </source>
</evidence>
<keyword evidence="11" id="KW-0408">Iron</keyword>
<proteinExistence type="inferred from homology"/>
<evidence type="ECO:0000256" key="2">
    <source>
        <dbReference type="ARBA" id="ARBA00001966"/>
    </source>
</evidence>
<dbReference type="PROSITE" id="PS00893">
    <property type="entry name" value="NUDIX_BOX"/>
    <property type="match status" value="1"/>
</dbReference>
<feature type="domain" description="Nudix hydrolase" evidence="15">
    <location>
        <begin position="223"/>
        <end position="351"/>
    </location>
</feature>
<dbReference type="EMBL" id="CP001087">
    <property type="protein sequence ID" value="ACN17723.1"/>
    <property type="molecule type" value="Genomic_DNA"/>
</dbReference>
<dbReference type="SUPFAM" id="SSF55811">
    <property type="entry name" value="Nudix"/>
    <property type="match status" value="1"/>
</dbReference>
<dbReference type="Gene3D" id="1.10.340.30">
    <property type="entry name" value="Hypothetical protein, domain 2"/>
    <property type="match status" value="1"/>
</dbReference>
<organism evidence="16 17">
    <name type="scientific">Desulforapulum autotrophicum (strain ATCC 43914 / DSM 3382 / VKM B-1955 / HRM2)</name>
    <name type="common">Desulfobacterium autotrophicum</name>
    <dbReference type="NCBI Taxonomy" id="177437"/>
    <lineage>
        <taxon>Bacteria</taxon>
        <taxon>Pseudomonadati</taxon>
        <taxon>Thermodesulfobacteriota</taxon>
        <taxon>Desulfobacteria</taxon>
        <taxon>Desulfobacterales</taxon>
        <taxon>Desulfobacteraceae</taxon>
        <taxon>Desulforapulum</taxon>
    </lineage>
</organism>
<dbReference type="PRINTS" id="PR00502">
    <property type="entry name" value="NUDIXFAMILY"/>
</dbReference>
<evidence type="ECO:0000313" key="17">
    <source>
        <dbReference type="Proteomes" id="UP000000442"/>
    </source>
</evidence>
<dbReference type="RefSeq" id="WP_015906433.1">
    <property type="nucleotide sequence ID" value="NC_012108.1"/>
</dbReference>
<evidence type="ECO:0000256" key="6">
    <source>
        <dbReference type="ARBA" id="ARBA00022023"/>
    </source>
</evidence>
<sequence length="364" mass="40698">MMEIQTALLKWYHTHHRELPWRKTANPYSIWVSEVMLQQTQVKTVVPYYGRFMEAFPTVASLARADLEQVLKLWEGLGYYARARNFHKACQTVTTDLKGIIPRDLKGFKALPGVGDYIAAAVLSIAFNIPLAVVDGNVKRVLARVFTMDDPVNHGPSHKKFQAKADLILDRSCPGAFNQAVMELGALVCSPRNPGCTICPLGQYCRALESDSVDKYPLRNKTKPVPTVHIAAGVVKKGDKLLITLRKPEGLLGGLWEFPGGKVKTGEQASSACVRELAEETGLRVAVTSHLARVKHAYTHFKIEMDIFNCQYISGNVRLNGPVDHRWIFPHEIRQYPFPKANLKFIPLLENPDEIPLKTMSAVT</sequence>
<dbReference type="InterPro" id="IPR020476">
    <property type="entry name" value="Nudix_hydrolase"/>
</dbReference>
<dbReference type="InterPro" id="IPR000086">
    <property type="entry name" value="NUDIX_hydrolase_dom"/>
</dbReference>
<evidence type="ECO:0000256" key="8">
    <source>
        <dbReference type="ARBA" id="ARBA00022723"/>
    </source>
</evidence>
<accession>C0QGE4</accession>
<dbReference type="InterPro" id="IPR023170">
    <property type="entry name" value="HhH_base_excis_C"/>
</dbReference>
<dbReference type="InterPro" id="IPR005760">
    <property type="entry name" value="A/G_AdeGlyc_MutY"/>
</dbReference>
<dbReference type="InterPro" id="IPR011257">
    <property type="entry name" value="DNA_glycosylase"/>
</dbReference>
<dbReference type="GO" id="GO:0035485">
    <property type="term" value="F:adenine/guanine mispair binding"/>
    <property type="evidence" value="ECO:0007669"/>
    <property type="project" value="TreeGrafter"/>
</dbReference>
<comment type="function">
    <text evidence="3">Adenine glycosylase active on G-A mispairs. MutY also corrects error-prone DNA synthesis past GO lesions which are due to the oxidatively damaged form of guanine: 7,8-dihydro-8-oxoguanine (8-oxo-dGTP).</text>
</comment>
<dbReference type="eggNOG" id="COG1194">
    <property type="taxonomic scope" value="Bacteria"/>
</dbReference>
<dbReference type="GO" id="GO:0034039">
    <property type="term" value="F:8-oxo-7,8-dihydroguanine DNA N-glycosylase activity"/>
    <property type="evidence" value="ECO:0007669"/>
    <property type="project" value="TreeGrafter"/>
</dbReference>
<dbReference type="eggNOG" id="COG0494">
    <property type="taxonomic scope" value="Bacteria"/>
</dbReference>
<dbReference type="HOGENOM" id="CLU_012862_0_0_7"/>
<dbReference type="GO" id="GO:0046872">
    <property type="term" value="F:metal ion binding"/>
    <property type="evidence" value="ECO:0007669"/>
    <property type="project" value="UniProtKB-KW"/>
</dbReference>
<dbReference type="Gene3D" id="3.90.79.10">
    <property type="entry name" value="Nucleoside Triphosphate Pyrophosphohydrolase"/>
    <property type="match status" value="1"/>
</dbReference>
<evidence type="ECO:0000259" key="15">
    <source>
        <dbReference type="PROSITE" id="PS51462"/>
    </source>
</evidence>
<keyword evidence="10 16" id="KW-0378">Hydrolase</keyword>
<comment type="catalytic activity">
    <reaction evidence="1">
        <text>Hydrolyzes free adenine bases from 7,8-dihydro-8-oxoguanine:adenine mismatched double-stranded DNA, leaving an apurinic site.</text>
        <dbReference type="EC" id="3.2.2.31"/>
    </reaction>
</comment>
<comment type="similarity">
    <text evidence="4">Belongs to the Nth/MutY family.</text>
</comment>
<dbReference type="PANTHER" id="PTHR42944:SF1">
    <property type="entry name" value="ADENINE DNA GLYCOSYLASE"/>
    <property type="match status" value="1"/>
</dbReference>
<dbReference type="InterPro" id="IPR029119">
    <property type="entry name" value="MutY_C"/>
</dbReference>
<dbReference type="GO" id="GO:0006284">
    <property type="term" value="P:base-excision repair"/>
    <property type="evidence" value="ECO:0007669"/>
    <property type="project" value="InterPro"/>
</dbReference>
<dbReference type="KEGG" id="dat:HRM2_46670"/>